<evidence type="ECO:0008006" key="4">
    <source>
        <dbReference type="Google" id="ProtNLM"/>
    </source>
</evidence>
<dbReference type="RefSeq" id="WP_112474026.1">
    <property type="nucleotide sequence ID" value="NZ_JBJVNI010000021.1"/>
</dbReference>
<feature type="signal peptide" evidence="1">
    <location>
        <begin position="1"/>
        <end position="29"/>
    </location>
</feature>
<reference evidence="2 3" key="1">
    <citation type="submission" date="2024-12" db="EMBL/GenBank/DDBJ databases">
        <title>Forecasting of Potato common scab and diversities of Pathogenic streptomyces spp. in china.</title>
        <authorList>
            <person name="Handique U."/>
            <person name="Wu J."/>
        </authorList>
    </citation>
    <scope>NUCLEOTIDE SEQUENCE [LARGE SCALE GENOMIC DNA]</scope>
    <source>
        <strain evidence="2 3">ZRIMU1530</strain>
    </source>
</reference>
<dbReference type="EMBL" id="JBJVNI010000021">
    <property type="protein sequence ID" value="MFM9613690.1"/>
    <property type="molecule type" value="Genomic_DNA"/>
</dbReference>
<protein>
    <recommendedName>
        <fullName evidence="4">Secreted protein</fullName>
    </recommendedName>
</protein>
<name>A0ABW9I020_9ACTN</name>
<proteinExistence type="predicted"/>
<evidence type="ECO:0000313" key="3">
    <source>
        <dbReference type="Proteomes" id="UP001631957"/>
    </source>
</evidence>
<comment type="caution">
    <text evidence="2">The sequence shown here is derived from an EMBL/GenBank/DDBJ whole genome shotgun (WGS) entry which is preliminary data.</text>
</comment>
<keyword evidence="1" id="KW-0732">Signal</keyword>
<gene>
    <name evidence="2" type="ORF">ACKI18_34030</name>
</gene>
<sequence>MRFRNTVAALGTAAAMTGLLFATSTPASASGEWCNHQTCFSINTNGRYVGKIDVNVWSSNISNRDIKTHIWSTNGQINLWTKVENVPAWTRYRDYKNINQNFPPGTRICVEGWHDGRSVGLPCVTITD</sequence>
<evidence type="ECO:0000313" key="2">
    <source>
        <dbReference type="EMBL" id="MFM9613690.1"/>
    </source>
</evidence>
<evidence type="ECO:0000256" key="1">
    <source>
        <dbReference type="SAM" id="SignalP"/>
    </source>
</evidence>
<dbReference type="Proteomes" id="UP001631957">
    <property type="component" value="Unassembled WGS sequence"/>
</dbReference>
<organism evidence="2 3">
    <name type="scientific">Streptomyces niveiscabiei</name>
    <dbReference type="NCBI Taxonomy" id="164115"/>
    <lineage>
        <taxon>Bacteria</taxon>
        <taxon>Bacillati</taxon>
        <taxon>Actinomycetota</taxon>
        <taxon>Actinomycetes</taxon>
        <taxon>Kitasatosporales</taxon>
        <taxon>Streptomycetaceae</taxon>
        <taxon>Streptomyces</taxon>
    </lineage>
</organism>
<accession>A0ABW9I020</accession>
<feature type="chain" id="PRO_5046875104" description="Secreted protein" evidence="1">
    <location>
        <begin position="30"/>
        <end position="128"/>
    </location>
</feature>
<keyword evidence="3" id="KW-1185">Reference proteome</keyword>